<accession>A5D261</accession>
<reference evidence="5" key="1">
    <citation type="journal article" date="2008" name="Genome Res.">
        <title>The genome of Pelotomaculum thermopropionicum reveals niche-associated evolution in anaerobic microbiota.</title>
        <authorList>
            <person name="Kosaka T."/>
            <person name="Kato S."/>
            <person name="Shimoyama T."/>
            <person name="Ishii S."/>
            <person name="Abe T."/>
            <person name="Watanabe K."/>
        </authorList>
    </citation>
    <scope>NUCLEOTIDE SEQUENCE [LARGE SCALE GENOMIC DNA]</scope>
    <source>
        <strain evidence="5">DSM 13744 / JCM 10971 / SI</strain>
    </source>
</reference>
<evidence type="ECO:0000256" key="1">
    <source>
        <dbReference type="ARBA" id="ARBA00022737"/>
    </source>
</evidence>
<dbReference type="HOGENOM" id="CLU_602585_0_0_9"/>
<dbReference type="SUPFAM" id="SSF55383">
    <property type="entry name" value="Copper amine oxidase, domain N"/>
    <property type="match status" value="1"/>
</dbReference>
<dbReference type="SUPFAM" id="SSF48239">
    <property type="entry name" value="Terpenoid cyclases/Protein prenyltransferases"/>
    <property type="match status" value="1"/>
</dbReference>
<feature type="domain" description="Prenyltransferase alpha-alpha toroid" evidence="2">
    <location>
        <begin position="82"/>
        <end position="237"/>
    </location>
</feature>
<sequence>MRIAEKVFVLFFMAMIVFLSSPVTVRALPAAGAGPAMERAAGYLLMQERTQGRPLTPWSYVALAGCGQDLTGTRVQESCRKQFAELQSSELNGYSLLVLTLLAAGQSPYDYQGQNLVERIRAAQLSDGKFADNVDGSGMGEKGGQVLVNAHIWAVLALYAAGAEIPDAQKARQWLIDQQHEDGSFNWILADQKPDVDSTGMALMALGALGEKNDSPVVQKAAAYLKRVQEEDGGFSSWGAPNPESCHMVISGLIAVGIDPAGADWTKPGGNPVTALQSYQLPDGSFEHIKGTGSNEMATEQALQALADVYYGKTVFERLREKNPAGSAATGKVQPQRAIRFKLGEKNYEVSIEGEKQVREADAAPFLENGRTFVPVRYLALALGVPESGIEWSPSTQTVTLANNGITVTLTVGGNILYVNGQPVTMDVTPLLLPPGRTYLPARYVAQAFGYAVSWDEKERTVIICK</sequence>
<protein>
    <recommendedName>
        <fullName evidence="6">Copper amine oxidase-like N-terminal domain-containing protein</fullName>
    </recommendedName>
</protein>
<evidence type="ECO:0008006" key="6">
    <source>
        <dbReference type="Google" id="ProtNLM"/>
    </source>
</evidence>
<keyword evidence="1" id="KW-0677">Repeat</keyword>
<dbReference type="AlphaFoldDB" id="A5D261"/>
<dbReference type="STRING" id="370438.PTH_1481"/>
<organism evidence="4 5">
    <name type="scientific">Pelotomaculum thermopropionicum (strain DSM 13744 / JCM 10971 / SI)</name>
    <dbReference type="NCBI Taxonomy" id="370438"/>
    <lineage>
        <taxon>Bacteria</taxon>
        <taxon>Bacillati</taxon>
        <taxon>Bacillota</taxon>
        <taxon>Clostridia</taxon>
        <taxon>Eubacteriales</taxon>
        <taxon>Desulfotomaculaceae</taxon>
        <taxon>Pelotomaculum</taxon>
    </lineage>
</organism>
<name>A5D261_PELTS</name>
<dbReference type="InterPro" id="IPR001330">
    <property type="entry name" value="Prenyltrans"/>
</dbReference>
<keyword evidence="5" id="KW-1185">Reference proteome</keyword>
<dbReference type="Pfam" id="PF07833">
    <property type="entry name" value="Cu_amine_oxidN1"/>
    <property type="match status" value="1"/>
</dbReference>
<feature type="domain" description="Copper amine oxidase-like N-terminal" evidence="3">
    <location>
        <begin position="357"/>
        <end position="464"/>
    </location>
</feature>
<dbReference type="Gene3D" id="1.50.10.20">
    <property type="match status" value="2"/>
</dbReference>
<dbReference type="InterPro" id="IPR036582">
    <property type="entry name" value="Mao_N_sf"/>
</dbReference>
<dbReference type="EMBL" id="AP009389">
    <property type="protein sequence ID" value="BAF59662.1"/>
    <property type="molecule type" value="Genomic_DNA"/>
</dbReference>
<dbReference type="eggNOG" id="COG1657">
    <property type="taxonomic scope" value="Bacteria"/>
</dbReference>
<dbReference type="CDD" id="cd00688">
    <property type="entry name" value="ISOPREN_C2_like"/>
    <property type="match status" value="1"/>
</dbReference>
<dbReference type="KEGG" id="pth:PTH_1481"/>
<gene>
    <name evidence="4" type="ordered locus">PTH_1481</name>
</gene>
<evidence type="ECO:0000313" key="4">
    <source>
        <dbReference type="EMBL" id="BAF59662.1"/>
    </source>
</evidence>
<dbReference type="Pfam" id="PF00432">
    <property type="entry name" value="Prenyltrans"/>
    <property type="match status" value="1"/>
</dbReference>
<evidence type="ECO:0000259" key="3">
    <source>
        <dbReference type="Pfam" id="PF07833"/>
    </source>
</evidence>
<evidence type="ECO:0000259" key="2">
    <source>
        <dbReference type="Pfam" id="PF00432"/>
    </source>
</evidence>
<evidence type="ECO:0000313" key="5">
    <source>
        <dbReference type="Proteomes" id="UP000006556"/>
    </source>
</evidence>
<dbReference type="Gene3D" id="3.30.457.10">
    <property type="entry name" value="Copper amine oxidase-like, N-terminal domain"/>
    <property type="match status" value="1"/>
</dbReference>
<dbReference type="Proteomes" id="UP000006556">
    <property type="component" value="Chromosome"/>
</dbReference>
<dbReference type="InterPro" id="IPR012854">
    <property type="entry name" value="Cu_amine_oxidase-like_N"/>
</dbReference>
<proteinExistence type="predicted"/>
<dbReference type="InterPro" id="IPR008930">
    <property type="entry name" value="Terpenoid_cyclase/PrenylTrfase"/>
</dbReference>
<dbReference type="GO" id="GO:0003824">
    <property type="term" value="F:catalytic activity"/>
    <property type="evidence" value="ECO:0007669"/>
    <property type="project" value="InterPro"/>
</dbReference>